<evidence type="ECO:0000256" key="1">
    <source>
        <dbReference type="SAM" id="Phobius"/>
    </source>
</evidence>
<evidence type="ECO:0000259" key="3">
    <source>
        <dbReference type="Pfam" id="PF05569"/>
    </source>
</evidence>
<keyword evidence="1" id="KW-0472">Membrane</keyword>
<dbReference type="CDD" id="cd07341">
    <property type="entry name" value="M56_BlaR1_MecR1_like"/>
    <property type="match status" value="1"/>
</dbReference>
<dbReference type="STRING" id="1202724.AM493_11060"/>
<dbReference type="Proteomes" id="UP000037755">
    <property type="component" value="Unassembled WGS sequence"/>
</dbReference>
<feature type="domain" description="TonB C-terminal" evidence="2">
    <location>
        <begin position="346"/>
        <end position="404"/>
    </location>
</feature>
<sequence length="409" mass="46304">MTRFLIISTISMAILLAVYYLLLQREKMHRFNRFYLLGAIVFSLAIPFINIGTPPVLQSFALPEITVGVIPKTTETLTTVNRLWIVQIIYGLVAFLFLLRLFIGVRNFYTVARKSKKTGLGNATIVLVDNLSLPYTFARMVFVNKQEYEANRLPEQLLNHELAHSTQHHTFDILFIEMLKSIFWLNPLIYLYKRAIQLNHEFLADEAALSNGAPKAEYLELLLQKATYQNHIALASNLNFGMTKERFIMITKTTNPMKKLLKQLAILPIATALILVSCSDEPSNTQTPEQKKLQEMNDYKEWASKKNSEVNTKLPQYPGGMTAFYKQVIANFDTTKAPAGDKRLRLTVSFIVDTDGTVSDIKALKSPSQQLTDEAIKVIKASGKWIPAQDDNGNAVRASYILPITLETH</sequence>
<keyword evidence="1" id="KW-1133">Transmembrane helix</keyword>
<feature type="transmembrane region" description="Helical" evidence="1">
    <location>
        <begin position="6"/>
        <end position="22"/>
    </location>
</feature>
<keyword evidence="5" id="KW-1185">Reference proteome</keyword>
<protein>
    <recommendedName>
        <fullName evidence="6">Peptidase M56 domain-containing protein</fullName>
    </recommendedName>
</protein>
<organism evidence="4 5">
    <name type="scientific">Flavobacterium akiainvivens</name>
    <dbReference type="NCBI Taxonomy" id="1202724"/>
    <lineage>
        <taxon>Bacteria</taxon>
        <taxon>Pseudomonadati</taxon>
        <taxon>Bacteroidota</taxon>
        <taxon>Flavobacteriia</taxon>
        <taxon>Flavobacteriales</taxon>
        <taxon>Flavobacteriaceae</taxon>
        <taxon>Flavobacterium</taxon>
    </lineage>
</organism>
<dbReference type="Pfam" id="PF05569">
    <property type="entry name" value="Peptidase_M56"/>
    <property type="match status" value="1"/>
</dbReference>
<evidence type="ECO:0000313" key="4">
    <source>
        <dbReference type="EMBL" id="KOS06513.1"/>
    </source>
</evidence>
<name>A0A0M8M9R2_9FLAO</name>
<dbReference type="PANTHER" id="PTHR34978">
    <property type="entry name" value="POSSIBLE SENSOR-TRANSDUCER PROTEIN BLAR"/>
    <property type="match status" value="1"/>
</dbReference>
<dbReference type="GO" id="GO:0055085">
    <property type="term" value="P:transmembrane transport"/>
    <property type="evidence" value="ECO:0007669"/>
    <property type="project" value="InterPro"/>
</dbReference>
<feature type="domain" description="Peptidase M56" evidence="3">
    <location>
        <begin position="122"/>
        <end position="250"/>
    </location>
</feature>
<comment type="caution">
    <text evidence="4">The sequence shown here is derived from an EMBL/GenBank/DDBJ whole genome shotgun (WGS) entry which is preliminary data.</text>
</comment>
<dbReference type="InterPro" id="IPR052173">
    <property type="entry name" value="Beta-lactam_resp_regulator"/>
</dbReference>
<dbReference type="Gene3D" id="3.30.1150.10">
    <property type="match status" value="1"/>
</dbReference>
<dbReference type="InterPro" id="IPR008756">
    <property type="entry name" value="Peptidase_M56"/>
</dbReference>
<reference evidence="4 5" key="1">
    <citation type="submission" date="2015-08" db="EMBL/GenBank/DDBJ databases">
        <title>Whole genome sequence of Flavobacterium akiainvivens IK-1T, from decaying Wikstroemia oahuensis, an endemic Hawaiian shrub.</title>
        <authorList>
            <person name="Wan X."/>
            <person name="Hou S."/>
            <person name="Saito J."/>
            <person name="Donachie S."/>
        </authorList>
    </citation>
    <scope>NUCLEOTIDE SEQUENCE [LARGE SCALE GENOMIC DNA]</scope>
    <source>
        <strain evidence="4 5">IK-1</strain>
    </source>
</reference>
<accession>A0A0M8M9R2</accession>
<proteinExistence type="predicted"/>
<dbReference type="OrthoDB" id="1522859at2"/>
<evidence type="ECO:0000313" key="5">
    <source>
        <dbReference type="Proteomes" id="UP000037755"/>
    </source>
</evidence>
<dbReference type="PATRIC" id="fig|1202724.3.peg.2295"/>
<dbReference type="PANTHER" id="PTHR34978:SF3">
    <property type="entry name" value="SLR0241 PROTEIN"/>
    <property type="match status" value="1"/>
</dbReference>
<dbReference type="AlphaFoldDB" id="A0A0M8M9R2"/>
<feature type="transmembrane region" description="Helical" evidence="1">
    <location>
        <begin position="84"/>
        <end position="103"/>
    </location>
</feature>
<dbReference type="Pfam" id="PF03544">
    <property type="entry name" value="TonB_C"/>
    <property type="match status" value="1"/>
</dbReference>
<dbReference type="InterPro" id="IPR037682">
    <property type="entry name" value="TonB_C"/>
</dbReference>
<dbReference type="RefSeq" id="WP_054408095.1">
    <property type="nucleotide sequence ID" value="NZ_FOYA01000001.1"/>
</dbReference>
<keyword evidence="1" id="KW-0812">Transmembrane</keyword>
<evidence type="ECO:0008006" key="6">
    <source>
        <dbReference type="Google" id="ProtNLM"/>
    </source>
</evidence>
<gene>
    <name evidence="4" type="ORF">AM493_11060</name>
</gene>
<feature type="transmembrane region" description="Helical" evidence="1">
    <location>
        <begin position="34"/>
        <end position="53"/>
    </location>
</feature>
<dbReference type="EMBL" id="LIYD01000005">
    <property type="protein sequence ID" value="KOS06513.1"/>
    <property type="molecule type" value="Genomic_DNA"/>
</dbReference>
<evidence type="ECO:0000259" key="2">
    <source>
        <dbReference type="Pfam" id="PF03544"/>
    </source>
</evidence>
<dbReference type="SUPFAM" id="SSF74653">
    <property type="entry name" value="TolA/TonB C-terminal domain"/>
    <property type="match status" value="1"/>
</dbReference>